<evidence type="ECO:0000256" key="6">
    <source>
        <dbReference type="ARBA" id="ARBA00022741"/>
    </source>
</evidence>
<evidence type="ECO:0000256" key="3">
    <source>
        <dbReference type="ARBA" id="ARBA00004868"/>
    </source>
</evidence>
<comment type="catalytic activity">
    <reaction evidence="1 11">
        <text>5-(2-hydroxyethyl)-4-methylthiazole + ATP = 4-methyl-5-(2-phosphooxyethyl)-thiazole + ADP + H(+)</text>
        <dbReference type="Rhea" id="RHEA:24212"/>
        <dbReference type="ChEBI" id="CHEBI:15378"/>
        <dbReference type="ChEBI" id="CHEBI:17957"/>
        <dbReference type="ChEBI" id="CHEBI:30616"/>
        <dbReference type="ChEBI" id="CHEBI:58296"/>
        <dbReference type="ChEBI" id="CHEBI:456216"/>
        <dbReference type="EC" id="2.7.1.50"/>
    </reaction>
</comment>
<keyword evidence="13" id="KW-1185">Reference proteome</keyword>
<proteinExistence type="inferred from homology"/>
<keyword evidence="5 11" id="KW-0479">Metal-binding</keyword>
<comment type="function">
    <text evidence="11">Catalyzes the phosphorylation of the hydroxyl group of 4-methyl-5-beta-hydroxyethylthiazole (THZ).</text>
</comment>
<feature type="binding site" evidence="11">
    <location>
        <position position="58"/>
    </location>
    <ligand>
        <name>substrate</name>
    </ligand>
</feature>
<feature type="binding site" evidence="11">
    <location>
        <position position="156"/>
    </location>
    <ligand>
        <name>ATP</name>
        <dbReference type="ChEBI" id="CHEBI:30616"/>
    </ligand>
</feature>
<dbReference type="EMBL" id="JAABLP010000002">
    <property type="protein sequence ID" value="NBN63489.1"/>
    <property type="molecule type" value="Genomic_DNA"/>
</dbReference>
<comment type="similarity">
    <text evidence="11">Belongs to the Thz kinase family.</text>
</comment>
<dbReference type="EC" id="2.7.1.50" evidence="11"/>
<evidence type="ECO:0000313" key="13">
    <source>
        <dbReference type="Proteomes" id="UP000541347"/>
    </source>
</evidence>
<evidence type="ECO:0000256" key="1">
    <source>
        <dbReference type="ARBA" id="ARBA00001771"/>
    </source>
</evidence>
<gene>
    <name evidence="11" type="primary">thiM</name>
    <name evidence="12" type="ORF">GWI71_07330</name>
</gene>
<reference evidence="12 13" key="1">
    <citation type="submission" date="2020-01" db="EMBL/GenBank/DDBJ databases">
        <authorList>
            <person name="Peng S.Y."/>
            <person name="Li J."/>
            <person name="Wang M."/>
            <person name="Wang L."/>
            <person name="Wang C.Q."/>
            <person name="Wang J.R."/>
        </authorList>
    </citation>
    <scope>NUCLEOTIDE SEQUENCE [LARGE SCALE GENOMIC DNA]</scope>
    <source>
        <strain evidence="12 13">XCT-34</strain>
    </source>
</reference>
<feature type="binding site" evidence="11">
    <location>
        <position position="133"/>
    </location>
    <ligand>
        <name>ATP</name>
        <dbReference type="ChEBI" id="CHEBI:30616"/>
    </ligand>
</feature>
<dbReference type="InterPro" id="IPR029056">
    <property type="entry name" value="Ribokinase-like"/>
</dbReference>
<dbReference type="Gene3D" id="3.40.1190.20">
    <property type="match status" value="2"/>
</dbReference>
<dbReference type="GO" id="GO:0016301">
    <property type="term" value="F:kinase activity"/>
    <property type="evidence" value="ECO:0007669"/>
    <property type="project" value="UniProtKB-KW"/>
</dbReference>
<evidence type="ECO:0000256" key="4">
    <source>
        <dbReference type="ARBA" id="ARBA00022679"/>
    </source>
</evidence>
<sequence length="253" mass="25376">MTTPATATAPTADALSIDIGRVLNRLRSAAPRVHCLTNAVAQAFTANVLLALGAIPSMTLAAEEVPAFAASADAILVNLGTLDESRRTAFALGLEVAEATGKPWVLDPVFVDRSPPRLALARDLAARRPSLLKVNAGELAALGGAEALAGVPLAVTGPVDLVQVGARTLRLANGHPMMGRVTATGCAAGAVLGACLAVEPDPLLAAAAGLSFVAIAGELAARSAAGPGSFVPLFLDALHALDAASLGQHLRLA</sequence>
<evidence type="ECO:0000313" key="12">
    <source>
        <dbReference type="EMBL" id="NBN63489.1"/>
    </source>
</evidence>
<evidence type="ECO:0000256" key="5">
    <source>
        <dbReference type="ARBA" id="ARBA00022723"/>
    </source>
</evidence>
<name>A0ABW9ZGC6_9HYPH</name>
<evidence type="ECO:0000256" key="2">
    <source>
        <dbReference type="ARBA" id="ARBA00001946"/>
    </source>
</evidence>
<keyword evidence="6 11" id="KW-0547">Nucleotide-binding</keyword>
<comment type="cofactor">
    <cofactor evidence="2 11">
        <name>Mg(2+)</name>
        <dbReference type="ChEBI" id="CHEBI:18420"/>
    </cofactor>
</comment>
<feature type="binding site" evidence="11">
    <location>
        <position position="183"/>
    </location>
    <ligand>
        <name>substrate</name>
    </ligand>
</feature>
<keyword evidence="10 11" id="KW-0784">Thiamine biosynthesis</keyword>
<evidence type="ECO:0000256" key="9">
    <source>
        <dbReference type="ARBA" id="ARBA00022842"/>
    </source>
</evidence>
<keyword evidence="7 11" id="KW-0418">Kinase</keyword>
<keyword evidence="8 11" id="KW-0067">ATP-binding</keyword>
<protein>
    <recommendedName>
        <fullName evidence="11">Hydroxyethylthiazole kinase</fullName>
        <ecNumber evidence="11">2.7.1.50</ecNumber>
    </recommendedName>
    <alternativeName>
        <fullName evidence="11">4-methyl-5-beta-hydroxyethylthiazole kinase</fullName>
        <shortName evidence="11">TH kinase</shortName>
        <shortName evidence="11">Thz kinase</shortName>
    </alternativeName>
</protein>
<dbReference type="CDD" id="cd01170">
    <property type="entry name" value="THZ_kinase"/>
    <property type="match status" value="1"/>
</dbReference>
<dbReference type="RefSeq" id="WP_161675433.1">
    <property type="nucleotide sequence ID" value="NZ_JAABLP010000002.1"/>
</dbReference>
<keyword evidence="9 11" id="KW-0460">Magnesium</keyword>
<evidence type="ECO:0000256" key="8">
    <source>
        <dbReference type="ARBA" id="ARBA00022840"/>
    </source>
</evidence>
<dbReference type="Pfam" id="PF02110">
    <property type="entry name" value="HK"/>
    <property type="match status" value="2"/>
</dbReference>
<dbReference type="InterPro" id="IPR000417">
    <property type="entry name" value="Hyethyz_kinase"/>
</dbReference>
<comment type="caution">
    <text evidence="12">The sequence shown here is derived from an EMBL/GenBank/DDBJ whole genome shotgun (WGS) entry which is preliminary data.</text>
</comment>
<comment type="pathway">
    <text evidence="3 11">Cofactor biosynthesis; thiamine diphosphate biosynthesis; 4-methyl-5-(2-phosphoethyl)-thiazole from 5-(2-hydroxyethyl)-4-methylthiazole: step 1/1.</text>
</comment>
<accession>A0ABW9ZGC6</accession>
<evidence type="ECO:0000256" key="10">
    <source>
        <dbReference type="ARBA" id="ARBA00022977"/>
    </source>
</evidence>
<dbReference type="PRINTS" id="PR01099">
    <property type="entry name" value="HYETHTZKNASE"/>
</dbReference>
<dbReference type="PIRSF" id="PIRSF000513">
    <property type="entry name" value="Thz_kinase"/>
    <property type="match status" value="1"/>
</dbReference>
<organism evidence="12 13">
    <name type="scientific">Pannonibacter tanglangensis</name>
    <dbReference type="NCBI Taxonomy" id="2750084"/>
    <lineage>
        <taxon>Bacteria</taxon>
        <taxon>Pseudomonadati</taxon>
        <taxon>Pseudomonadota</taxon>
        <taxon>Alphaproteobacteria</taxon>
        <taxon>Hyphomicrobiales</taxon>
        <taxon>Stappiaceae</taxon>
        <taxon>Pannonibacter</taxon>
    </lineage>
</organism>
<dbReference type="SUPFAM" id="SSF53613">
    <property type="entry name" value="Ribokinase-like"/>
    <property type="match status" value="1"/>
</dbReference>
<keyword evidence="4 11" id="KW-0808">Transferase</keyword>
<dbReference type="Proteomes" id="UP000541347">
    <property type="component" value="Unassembled WGS sequence"/>
</dbReference>
<evidence type="ECO:0000256" key="11">
    <source>
        <dbReference type="HAMAP-Rule" id="MF_00228"/>
    </source>
</evidence>
<dbReference type="HAMAP" id="MF_00228">
    <property type="entry name" value="Thz_kinase"/>
    <property type="match status" value="1"/>
</dbReference>
<evidence type="ECO:0000256" key="7">
    <source>
        <dbReference type="ARBA" id="ARBA00022777"/>
    </source>
</evidence>